<accession>A0A1H9K8X0</accession>
<proteinExistence type="predicted"/>
<dbReference type="EMBL" id="FOFJ01000023">
    <property type="protein sequence ID" value="SEQ95508.1"/>
    <property type="molecule type" value="Genomic_DNA"/>
</dbReference>
<dbReference type="AlphaFoldDB" id="A0A1H9K8X0"/>
<evidence type="ECO:0000313" key="2">
    <source>
        <dbReference type="Proteomes" id="UP000199267"/>
    </source>
</evidence>
<protein>
    <submittedName>
        <fullName evidence="1">Cysteine-rich CPXCG</fullName>
    </submittedName>
</protein>
<dbReference type="InterPro" id="IPR017143">
    <property type="entry name" value="UCP037225"/>
</dbReference>
<sequence>MLETQSYQCPCCGETVEALLDLSAGDRQYIEDCPVCCRPLLFELHTDGIDWTLEVRREDE</sequence>
<dbReference type="PIRSF" id="PIRSF037225">
    <property type="entry name" value="UCP037225"/>
    <property type="match status" value="1"/>
</dbReference>
<dbReference type="RefSeq" id="WP_090622582.1">
    <property type="nucleotide sequence ID" value="NZ_FOFJ01000023.1"/>
</dbReference>
<name>A0A1H9K8X0_9GAMM</name>
<dbReference type="Pfam" id="PF14255">
    <property type="entry name" value="Zn_ribbon_21"/>
    <property type="match status" value="1"/>
</dbReference>
<dbReference type="InterPro" id="IPR025990">
    <property type="entry name" value="zinc_ribbon_bacterial"/>
</dbReference>
<gene>
    <name evidence="1" type="ORF">SAMN04244573_02590</name>
</gene>
<organism evidence="1 2">
    <name type="scientific">Azotobacter beijerinckii</name>
    <dbReference type="NCBI Taxonomy" id="170623"/>
    <lineage>
        <taxon>Bacteria</taxon>
        <taxon>Pseudomonadati</taxon>
        <taxon>Pseudomonadota</taxon>
        <taxon>Gammaproteobacteria</taxon>
        <taxon>Pseudomonadales</taxon>
        <taxon>Pseudomonadaceae</taxon>
        <taxon>Azotobacter</taxon>
    </lineage>
</organism>
<dbReference type="Proteomes" id="UP000199267">
    <property type="component" value="Unassembled WGS sequence"/>
</dbReference>
<reference evidence="1 2" key="1">
    <citation type="submission" date="2016-10" db="EMBL/GenBank/DDBJ databases">
        <authorList>
            <person name="de Groot N.N."/>
        </authorList>
    </citation>
    <scope>NUCLEOTIDE SEQUENCE [LARGE SCALE GENOMIC DNA]</scope>
    <source>
        <strain evidence="1 2">DSM 378</strain>
    </source>
</reference>
<evidence type="ECO:0000313" key="1">
    <source>
        <dbReference type="EMBL" id="SEQ95508.1"/>
    </source>
</evidence>